<evidence type="ECO:0000256" key="1">
    <source>
        <dbReference type="SAM" id="MobiDB-lite"/>
    </source>
</evidence>
<keyword evidence="2" id="KW-0614">Plasmid</keyword>
<name>A0ABD7YG61_9BURK</name>
<dbReference type="EMBL" id="CP090645">
    <property type="protein sequence ID" value="WFN24084.1"/>
    <property type="molecule type" value="Genomic_DNA"/>
</dbReference>
<proteinExistence type="predicted"/>
<gene>
    <name evidence="2" type="ORF">LXE91_42420</name>
</gene>
<geneLocation type="plasmid" evidence="2 3">
    <name>unnamed3</name>
</geneLocation>
<reference evidence="2 3" key="1">
    <citation type="submission" date="2021-12" db="EMBL/GenBank/DDBJ databases">
        <title>Genomic and phenotypic characterization of three Burkholderia contaminans isolates recovered from different sources.</title>
        <authorList>
            <person name="Lopez De Volder A."/>
            <person name="Fan Y."/>
            <person name="Nunvar J."/>
            <person name="Herrera T."/>
            <person name="Timp W."/>
            <person name="Degrossi J."/>
        </authorList>
    </citation>
    <scope>NUCLEOTIDE SEQUENCE [LARGE SCALE GENOMIC DNA]</scope>
    <source>
        <strain evidence="2 3">LMG 23361</strain>
        <plasmid evidence="2 3">unnamed3</plasmid>
    </source>
</reference>
<sequence length="271" mass="30404">MSQCPPTTGQAEPLTPDPSRSLPERVWPADIPFPASARSPRILRELKMRLGRYLDQPAQWLGRLNAQNGSPRQQRSERRVACVQLARAMIKFCDLATLRIGVPGANGWVDFTLSYLAEQAGLPLRRAERALRDLAGAKLVKLRRQCEVQESDQGVRYKGIAAIRYIAPVLFEAFGLGRWLRHERTRALLRAQRRVSKQRKHDRKASEIATVLTDKIAAIQARSRQSADNGTSQAEYDRALVLRAGQIKAEHPEWGRDACYAAARQQLAPPG</sequence>
<dbReference type="Proteomes" id="UP001220209">
    <property type="component" value="Plasmid unnamed3"/>
</dbReference>
<dbReference type="AlphaFoldDB" id="A0ABD7YG61"/>
<accession>A0ABD7YG61</accession>
<organism evidence="2 3">
    <name type="scientific">Burkholderia contaminans</name>
    <dbReference type="NCBI Taxonomy" id="488447"/>
    <lineage>
        <taxon>Bacteria</taxon>
        <taxon>Pseudomonadati</taxon>
        <taxon>Pseudomonadota</taxon>
        <taxon>Betaproteobacteria</taxon>
        <taxon>Burkholderiales</taxon>
        <taxon>Burkholderiaceae</taxon>
        <taxon>Burkholderia</taxon>
        <taxon>Burkholderia cepacia complex</taxon>
    </lineage>
</organism>
<feature type="compositionally biased region" description="Polar residues" evidence="1">
    <location>
        <begin position="1"/>
        <end position="10"/>
    </location>
</feature>
<feature type="region of interest" description="Disordered" evidence="1">
    <location>
        <begin position="1"/>
        <end position="26"/>
    </location>
</feature>
<evidence type="ECO:0000313" key="2">
    <source>
        <dbReference type="EMBL" id="WFN24084.1"/>
    </source>
</evidence>
<protein>
    <submittedName>
        <fullName evidence="2">Crp/Fnr family transcriptional regulator</fullName>
    </submittedName>
</protein>
<evidence type="ECO:0000313" key="3">
    <source>
        <dbReference type="Proteomes" id="UP001220209"/>
    </source>
</evidence>